<dbReference type="GO" id="GO:0015288">
    <property type="term" value="F:porin activity"/>
    <property type="evidence" value="ECO:0007669"/>
    <property type="project" value="InterPro"/>
</dbReference>
<evidence type="ECO:0000313" key="4">
    <source>
        <dbReference type="EMBL" id="TWT30542.1"/>
    </source>
</evidence>
<feature type="repeat" description="TPR" evidence="2">
    <location>
        <begin position="503"/>
        <end position="536"/>
    </location>
</feature>
<protein>
    <submittedName>
        <fullName evidence="4">Carbohydrate-selective porin, OprB family</fullName>
    </submittedName>
</protein>
<keyword evidence="3" id="KW-0732">Signal</keyword>
<dbReference type="Pfam" id="PF04966">
    <property type="entry name" value="OprB"/>
    <property type="match status" value="1"/>
</dbReference>
<evidence type="ECO:0000256" key="3">
    <source>
        <dbReference type="RuleBase" id="RU363072"/>
    </source>
</evidence>
<evidence type="ECO:0000256" key="1">
    <source>
        <dbReference type="ARBA" id="ARBA00008769"/>
    </source>
</evidence>
<dbReference type="PANTHER" id="PTHR37944">
    <property type="entry name" value="PORIN B"/>
    <property type="match status" value="1"/>
</dbReference>
<organism evidence="4 5">
    <name type="scientific">Thalassoglobus neptunius</name>
    <dbReference type="NCBI Taxonomy" id="1938619"/>
    <lineage>
        <taxon>Bacteria</taxon>
        <taxon>Pseudomonadati</taxon>
        <taxon>Planctomycetota</taxon>
        <taxon>Planctomycetia</taxon>
        <taxon>Planctomycetales</taxon>
        <taxon>Planctomycetaceae</taxon>
        <taxon>Thalassoglobus</taxon>
    </lineage>
</organism>
<evidence type="ECO:0000256" key="2">
    <source>
        <dbReference type="PROSITE-ProRule" id="PRU00339"/>
    </source>
</evidence>
<feature type="chain" id="PRO_5023136787" evidence="3">
    <location>
        <begin position="26"/>
        <end position="620"/>
    </location>
</feature>
<dbReference type="InterPro" id="IPR007049">
    <property type="entry name" value="Carb-sel_porin_OprB"/>
</dbReference>
<sequence length="620" mass="67048" precursor="true">MQHGQTAIFATLLSFAVCWTSLAHGQDGCCTTEIGCADSCCEDSGCRFKLRCLDSLFGSKCGSQDNGCGLGCADDGCDLGCTSDGCGLPAAAPPYGGDCGTRRTLTGDWGGARNSLASSGIVFQGDVTQIYQGVASGGVRQTWNYAAHGDYLLLTDFDKLAGVKGLSLMIRAEHRMGEFIARDAGVILPPALHATTPVPDSNDLIITNFLFTQNVNENVTVLFGKLDTLDGDRNPFASGRGKTGFMHTSIVEPISGIPTVPFSTLGAGVILSVDGNPFAQFLVLNGTDTTTTAGFDELFENGVALVGAVNLPSNFGGKLGIHTLSGAWNSGTFNSIRQDPRVILPIVPLRTTDDSWVLWYSGSQFLSQDPTNPMKGWGLFGRFGVAKGQTSPIEYFGNAGVGGASPIRGRDEDQWGIGWFYSRNTNEFGPVATNALGIGNFSTGVEIFYNYAVTPHFKVTPDLQIIMPDPTFEEQKASLQAQSEKINARFTRLWIPGRRKYIACESYRLGFRWQELGEFEEAVNSFQRAIDAYDGQRPRKSKDSKAAFQVVAACHNHIGMIYLEVNEFPAATKRFTEAIKLRRELKRLFPEDRENQVYLGGALCNIGLATKSLSGILFML</sequence>
<comment type="caution">
    <text evidence="4">The sequence shown here is derived from an EMBL/GenBank/DDBJ whole genome shotgun (WGS) entry which is preliminary data.</text>
</comment>
<feature type="signal peptide" evidence="3">
    <location>
        <begin position="1"/>
        <end position="25"/>
    </location>
</feature>
<accession>A0A5C5UYJ8</accession>
<keyword evidence="2" id="KW-0802">TPR repeat</keyword>
<dbReference type="InterPro" id="IPR019734">
    <property type="entry name" value="TPR_rpt"/>
</dbReference>
<dbReference type="GO" id="GO:0008643">
    <property type="term" value="P:carbohydrate transport"/>
    <property type="evidence" value="ECO:0007669"/>
    <property type="project" value="InterPro"/>
</dbReference>
<dbReference type="InterPro" id="IPR052932">
    <property type="entry name" value="OprB_Porin"/>
</dbReference>
<comment type="similarity">
    <text evidence="1 3">Belongs to the OprB family.</text>
</comment>
<dbReference type="Proteomes" id="UP000317243">
    <property type="component" value="Unassembled WGS sequence"/>
</dbReference>
<dbReference type="SMART" id="SM00028">
    <property type="entry name" value="TPR"/>
    <property type="match status" value="2"/>
</dbReference>
<name>A0A5C5UYJ8_9PLAN</name>
<reference evidence="4 5" key="1">
    <citation type="submission" date="2019-02" db="EMBL/GenBank/DDBJ databases">
        <title>Deep-cultivation of Planctomycetes and their phenomic and genomic characterization uncovers novel biology.</title>
        <authorList>
            <person name="Wiegand S."/>
            <person name="Jogler M."/>
            <person name="Boedeker C."/>
            <person name="Pinto D."/>
            <person name="Vollmers J."/>
            <person name="Rivas-Marin E."/>
            <person name="Kohn T."/>
            <person name="Peeters S.H."/>
            <person name="Heuer A."/>
            <person name="Rast P."/>
            <person name="Oberbeckmann S."/>
            <person name="Bunk B."/>
            <person name="Jeske O."/>
            <person name="Meyerdierks A."/>
            <person name="Storesund J.E."/>
            <person name="Kallscheuer N."/>
            <person name="Luecker S."/>
            <person name="Lage O.M."/>
            <person name="Pohl T."/>
            <person name="Merkel B.J."/>
            <person name="Hornburger P."/>
            <person name="Mueller R.-W."/>
            <person name="Bruemmer F."/>
            <person name="Labrenz M."/>
            <person name="Spormann A.M."/>
            <person name="Op Den Camp H."/>
            <person name="Overmann J."/>
            <person name="Amann R."/>
            <person name="Jetten M.S.M."/>
            <person name="Mascher T."/>
            <person name="Medema M.H."/>
            <person name="Devos D.P."/>
            <person name="Kaster A.-K."/>
            <person name="Ovreas L."/>
            <person name="Rohde M."/>
            <person name="Galperin M.Y."/>
            <person name="Jogler C."/>
        </authorList>
    </citation>
    <scope>NUCLEOTIDE SEQUENCE [LARGE SCALE GENOMIC DNA]</scope>
    <source>
        <strain evidence="4 5">KOR42</strain>
    </source>
</reference>
<dbReference type="GO" id="GO:0016020">
    <property type="term" value="C:membrane"/>
    <property type="evidence" value="ECO:0007669"/>
    <property type="project" value="InterPro"/>
</dbReference>
<feature type="repeat" description="TPR" evidence="2">
    <location>
        <begin position="552"/>
        <end position="585"/>
    </location>
</feature>
<dbReference type="InterPro" id="IPR011990">
    <property type="entry name" value="TPR-like_helical_dom_sf"/>
</dbReference>
<dbReference type="Gene3D" id="1.25.40.10">
    <property type="entry name" value="Tetratricopeptide repeat domain"/>
    <property type="match status" value="1"/>
</dbReference>
<dbReference type="InterPro" id="IPR038673">
    <property type="entry name" value="OprB_sf"/>
</dbReference>
<gene>
    <name evidence="4" type="ORF">KOR42_54330</name>
</gene>
<evidence type="ECO:0000313" key="5">
    <source>
        <dbReference type="Proteomes" id="UP000317243"/>
    </source>
</evidence>
<keyword evidence="5" id="KW-1185">Reference proteome</keyword>
<dbReference type="SUPFAM" id="SSF48452">
    <property type="entry name" value="TPR-like"/>
    <property type="match status" value="1"/>
</dbReference>
<dbReference type="EMBL" id="SIHI01000100">
    <property type="protein sequence ID" value="TWT30542.1"/>
    <property type="molecule type" value="Genomic_DNA"/>
</dbReference>
<dbReference type="PANTHER" id="PTHR37944:SF1">
    <property type="entry name" value="PORIN B"/>
    <property type="match status" value="1"/>
</dbReference>
<dbReference type="AlphaFoldDB" id="A0A5C5UYJ8"/>
<dbReference type="PROSITE" id="PS50005">
    <property type="entry name" value="TPR"/>
    <property type="match status" value="2"/>
</dbReference>
<dbReference type="OrthoDB" id="177316at2"/>
<dbReference type="Gene3D" id="2.40.160.180">
    <property type="entry name" value="Carbohydrate-selective porin OprB"/>
    <property type="match status" value="1"/>
</dbReference>
<proteinExistence type="inferred from homology"/>